<feature type="transmembrane region" description="Helical" evidence="6">
    <location>
        <begin position="648"/>
        <end position="668"/>
    </location>
</feature>
<evidence type="ECO:0000256" key="3">
    <source>
        <dbReference type="ARBA" id="ARBA00022989"/>
    </source>
</evidence>
<dbReference type="InterPro" id="IPR017501">
    <property type="entry name" value="Phage_infect_YhgE_C"/>
</dbReference>
<feature type="transmembrane region" description="Helical" evidence="6">
    <location>
        <begin position="705"/>
        <end position="727"/>
    </location>
</feature>
<evidence type="ECO:0000256" key="6">
    <source>
        <dbReference type="SAM" id="Phobius"/>
    </source>
</evidence>
<dbReference type="Pfam" id="PF12698">
    <property type="entry name" value="ABC2_membrane_3"/>
    <property type="match status" value="1"/>
</dbReference>
<feature type="domain" description="ABC-2 type transporter transmembrane" evidence="7">
    <location>
        <begin position="541"/>
        <end position="724"/>
    </location>
</feature>
<dbReference type="NCBIfam" id="TIGR03061">
    <property type="entry name" value="pip_yhgE_Nterm"/>
    <property type="match status" value="1"/>
</dbReference>
<evidence type="ECO:0000256" key="5">
    <source>
        <dbReference type="SAM" id="MobiDB-lite"/>
    </source>
</evidence>
<keyword evidence="2 6" id="KW-0812">Transmembrane</keyword>
<dbReference type="SUPFAM" id="SSF58104">
    <property type="entry name" value="Methyl-accepting chemotaxis protein (MCP) signaling domain"/>
    <property type="match status" value="1"/>
</dbReference>
<evidence type="ECO:0000313" key="8">
    <source>
        <dbReference type="EMBL" id="TNH26782.1"/>
    </source>
</evidence>
<evidence type="ECO:0000259" key="7">
    <source>
        <dbReference type="Pfam" id="PF12698"/>
    </source>
</evidence>
<evidence type="ECO:0000313" key="9">
    <source>
        <dbReference type="Proteomes" id="UP000306145"/>
    </source>
</evidence>
<feature type="transmembrane region" description="Helical" evidence="6">
    <location>
        <begin position="590"/>
        <end position="615"/>
    </location>
</feature>
<dbReference type="InterPro" id="IPR017500">
    <property type="entry name" value="Phage_infect_YhgE_N"/>
</dbReference>
<dbReference type="InterPro" id="IPR051328">
    <property type="entry name" value="T7SS_ABC-Transporter"/>
</dbReference>
<dbReference type="NCBIfam" id="TIGR03062">
    <property type="entry name" value="pip_yhgE_Cterm"/>
    <property type="match status" value="1"/>
</dbReference>
<dbReference type="GO" id="GO:0140359">
    <property type="term" value="F:ABC-type transporter activity"/>
    <property type="evidence" value="ECO:0007669"/>
    <property type="project" value="InterPro"/>
</dbReference>
<dbReference type="PANTHER" id="PTHR43077">
    <property type="entry name" value="TRANSPORT PERMEASE YVFS-RELATED"/>
    <property type="match status" value="1"/>
</dbReference>
<comment type="caution">
    <text evidence="8">The sequence shown here is derived from an EMBL/GenBank/DDBJ whole genome shotgun (WGS) entry which is preliminary data.</text>
</comment>
<dbReference type="InterPro" id="IPR023908">
    <property type="entry name" value="xxxLxxG_rpt"/>
</dbReference>
<dbReference type="NCBIfam" id="TIGR03057">
    <property type="entry name" value="xxxLxxG_by_4"/>
    <property type="match status" value="3"/>
</dbReference>
<reference evidence="8 9" key="1">
    <citation type="submission" date="2019-06" db="EMBL/GenBank/DDBJ databases">
        <title>Micromonospora ordensis sp. nov., isolated from deep marine sediment.</title>
        <authorList>
            <person name="Veyisoglu A."/>
            <person name="Carro L."/>
            <person name="Klenk H.-P."/>
            <person name="Sahin N."/>
        </authorList>
    </citation>
    <scope>NUCLEOTIDE SEQUENCE [LARGE SCALE GENOMIC DNA]</scope>
    <source>
        <strain evidence="8 9">S2509</strain>
    </source>
</reference>
<evidence type="ECO:0000256" key="4">
    <source>
        <dbReference type="ARBA" id="ARBA00023136"/>
    </source>
</evidence>
<proteinExistence type="predicted"/>
<evidence type="ECO:0000256" key="2">
    <source>
        <dbReference type="ARBA" id="ARBA00022692"/>
    </source>
</evidence>
<dbReference type="AlphaFoldDB" id="A0A5C4QI71"/>
<sequence length="744" mass="76415">MSVVRLAWFELRRMTRGRLPRAALAVLTVVPLLYGALYLYAFWDPYGKMDRIPVALVNADRPATASDGSVVHAGQDLADELIDRRVFGWQVTDAEDAAAGLRTGRYHLVFSIPADFSATLAASPEPDQPAHRGELKVVNDDATNYLSGLLARSAFSEIRAAAAESAASGYFARMLVGFTDAKAETGRAADGAGQLADGLGSSRAGAGRIADGLDRSASGAGQVADGLGRSADGAGSLSDGLDQSARGADELTAGLDQLRTGAAQLADGTARAATATRAVASTVDGAAARIEPVLRDNAERIERSATAIADGAQALADGLDALPQRAQKALTQAETVRERLDALVAAHPELADDPNVAAARTAATATVEAARAVVSGLDQADLTALRNRMTTVAATARQIADAAPHLADDVAAARGKVDELAAGLGALADGSAELRDGVGDAATGVERLRGGLFRLATGARELDGGLNQLTSGSDQLADGLVRLESGAGELASGLTRLDGGAGDLAAGLNAGEKKIPGYDDPDARADVLGDPVSLDRSARHPAASYGVGFAPYFLGLALWVGAMITYMLLRPVNRRHVMSGAPAWRVALAGWLPAAAVGLAQAGVLFAAVTVLLGLDPVRPAATLGLLALVSLAFTAIMQWLGAQLGPAGRLAALALLMLQLTSSGGTYPVQTSPGFFQAIHPWLPMSYVVDGLRHTVNGGPTAPVLRAVLVLVGFGAAALVLTTLAARRSRRLTPSKLHPELAM</sequence>
<accession>A0A5C4QI71</accession>
<feature type="transmembrane region" description="Helical" evidence="6">
    <location>
        <begin position="549"/>
        <end position="569"/>
    </location>
</feature>
<gene>
    <name evidence="8" type="ORF">FHG89_20115</name>
</gene>
<dbReference type="InterPro" id="IPR013525">
    <property type="entry name" value="ABC2_TM"/>
</dbReference>
<name>A0A5C4QI71_9ACTN</name>
<dbReference type="InterPro" id="IPR011049">
    <property type="entry name" value="Serralysin-like_metalloprot_C"/>
</dbReference>
<feature type="transmembrane region" description="Helical" evidence="6">
    <location>
        <begin position="621"/>
        <end position="641"/>
    </location>
</feature>
<keyword evidence="9" id="KW-1185">Reference proteome</keyword>
<keyword evidence="3 6" id="KW-1133">Transmembrane helix</keyword>
<dbReference type="RefSeq" id="WP_139585952.1">
    <property type="nucleotide sequence ID" value="NZ_VDFY01000181.1"/>
</dbReference>
<dbReference type="GO" id="GO:0016020">
    <property type="term" value="C:membrane"/>
    <property type="evidence" value="ECO:0007669"/>
    <property type="project" value="UniProtKB-SubCell"/>
</dbReference>
<feature type="region of interest" description="Disordered" evidence="5">
    <location>
        <begin position="215"/>
        <end position="243"/>
    </location>
</feature>
<evidence type="ECO:0000256" key="1">
    <source>
        <dbReference type="ARBA" id="ARBA00004141"/>
    </source>
</evidence>
<protein>
    <submittedName>
        <fullName evidence="8">YhgE/Pip domain-containing protein</fullName>
    </submittedName>
</protein>
<dbReference type="PANTHER" id="PTHR43077:SF5">
    <property type="entry name" value="PHAGE INFECTION PROTEIN"/>
    <property type="match status" value="1"/>
</dbReference>
<organism evidence="8 9">
    <name type="scientific">Micromonospora orduensis</name>
    <dbReference type="NCBI Taxonomy" id="1420891"/>
    <lineage>
        <taxon>Bacteria</taxon>
        <taxon>Bacillati</taxon>
        <taxon>Actinomycetota</taxon>
        <taxon>Actinomycetes</taxon>
        <taxon>Micromonosporales</taxon>
        <taxon>Micromonosporaceae</taxon>
        <taxon>Micromonospora</taxon>
    </lineage>
</organism>
<keyword evidence="4 6" id="KW-0472">Membrane</keyword>
<dbReference type="SUPFAM" id="SSF101967">
    <property type="entry name" value="Adhesin YadA, collagen-binding domain"/>
    <property type="match status" value="1"/>
</dbReference>
<feature type="transmembrane region" description="Helical" evidence="6">
    <location>
        <begin position="21"/>
        <end position="43"/>
    </location>
</feature>
<dbReference type="OrthoDB" id="9811483at2"/>
<dbReference type="Proteomes" id="UP000306145">
    <property type="component" value="Unassembled WGS sequence"/>
</dbReference>
<dbReference type="EMBL" id="VDFY01000181">
    <property type="protein sequence ID" value="TNH26782.1"/>
    <property type="molecule type" value="Genomic_DNA"/>
</dbReference>
<comment type="subcellular location">
    <subcellularLocation>
        <location evidence="1">Membrane</location>
        <topology evidence="1">Multi-pass membrane protein</topology>
    </subcellularLocation>
</comment>